<dbReference type="Pfam" id="PF21984">
    <property type="entry name" value="DnaD_N"/>
    <property type="match status" value="1"/>
</dbReference>
<dbReference type="InterPro" id="IPR053843">
    <property type="entry name" value="DnaD_N"/>
</dbReference>
<evidence type="ECO:0000259" key="2">
    <source>
        <dbReference type="Pfam" id="PF07261"/>
    </source>
</evidence>
<dbReference type="Pfam" id="PF07261">
    <property type="entry name" value="DnaB_2"/>
    <property type="match status" value="1"/>
</dbReference>
<dbReference type="Proteomes" id="UP001218246">
    <property type="component" value="Unassembled WGS sequence"/>
</dbReference>
<dbReference type="SUPFAM" id="SSF158499">
    <property type="entry name" value="DnaD domain-like"/>
    <property type="match status" value="1"/>
</dbReference>
<dbReference type="InterPro" id="IPR034829">
    <property type="entry name" value="DnaD-like_sf"/>
</dbReference>
<protein>
    <submittedName>
        <fullName evidence="4">DnaD domain-containing protein</fullName>
    </submittedName>
</protein>
<gene>
    <name evidence="4" type="ORF">P6P90_02165</name>
</gene>
<name>A0ABT6H0Q7_9BACI</name>
<evidence type="ECO:0000313" key="4">
    <source>
        <dbReference type="EMBL" id="MDG5752807.1"/>
    </source>
</evidence>
<accession>A0ABT6H0Q7</accession>
<dbReference type="InterPro" id="IPR036388">
    <property type="entry name" value="WH-like_DNA-bd_sf"/>
</dbReference>
<dbReference type="InterPro" id="IPR006343">
    <property type="entry name" value="DnaB/C_C"/>
</dbReference>
<dbReference type="Gene3D" id="1.10.10.10">
    <property type="entry name" value="Winged helix-like DNA-binding domain superfamily/Winged helix DNA-binding domain"/>
    <property type="match status" value="1"/>
</dbReference>
<organism evidence="4 5">
    <name type="scientific">Ectobacillus antri</name>
    <dbReference type="NCBI Taxonomy" id="2486280"/>
    <lineage>
        <taxon>Bacteria</taxon>
        <taxon>Bacillati</taxon>
        <taxon>Bacillota</taxon>
        <taxon>Bacilli</taxon>
        <taxon>Bacillales</taxon>
        <taxon>Bacillaceae</taxon>
        <taxon>Ectobacillus</taxon>
    </lineage>
</organism>
<keyword evidence="5" id="KW-1185">Reference proteome</keyword>
<sequence length="230" mass="26916">MKKRVMLQWLEQGSIAIPKLLMTNYQKLGLNETEFMVVLHVHTFLECGNLFPTPNEISARMTINPMQCADILRLLLQRGLLTIEGRRDGDLICETYSLQPLWEKMLQLLMNDIMGEEVEEEKARQSSLYSIFEQEFGRPLSPFECETLAMWQDQDGHDGTVIQAALREAVISGKLNFRYIDRILFEWKKNGVKTVEQAHNYGKKFRQHQKQPRPDTTYTGKVPFYNWLEQ</sequence>
<evidence type="ECO:0000259" key="3">
    <source>
        <dbReference type="Pfam" id="PF21984"/>
    </source>
</evidence>
<comment type="caution">
    <text evidence="4">The sequence shown here is derived from an EMBL/GenBank/DDBJ whole genome shotgun (WGS) entry which is preliminary data.</text>
</comment>
<dbReference type="EMBL" id="JARULN010000001">
    <property type="protein sequence ID" value="MDG5752807.1"/>
    <property type="molecule type" value="Genomic_DNA"/>
</dbReference>
<feature type="domain" description="DnaB/C C-terminal" evidence="2">
    <location>
        <begin position="129"/>
        <end position="201"/>
    </location>
</feature>
<dbReference type="PANTHER" id="PTHR37293">
    <property type="entry name" value="PHAGE REPLICATION PROTEIN-RELATED"/>
    <property type="match status" value="1"/>
</dbReference>
<comment type="similarity">
    <text evidence="1">Belongs to the DnaB/DnaD family.</text>
</comment>
<evidence type="ECO:0000256" key="1">
    <source>
        <dbReference type="ARBA" id="ARBA00093462"/>
    </source>
</evidence>
<dbReference type="Gene3D" id="1.10.10.630">
    <property type="entry name" value="DnaD domain-like"/>
    <property type="match status" value="1"/>
</dbReference>
<reference evidence="4 5" key="1">
    <citation type="submission" date="2023-04" db="EMBL/GenBank/DDBJ databases">
        <title>Ectobacillus antri isolated from activated sludge.</title>
        <authorList>
            <person name="Yan P."/>
            <person name="Liu X."/>
        </authorList>
    </citation>
    <scope>NUCLEOTIDE SEQUENCE [LARGE SCALE GENOMIC DNA]</scope>
    <source>
        <strain evidence="4 5">C18H</strain>
    </source>
</reference>
<dbReference type="RefSeq" id="WP_124563911.1">
    <property type="nucleotide sequence ID" value="NZ_JARRRY010000001.1"/>
</dbReference>
<feature type="domain" description="DnaD N-terminal" evidence="3">
    <location>
        <begin position="17"/>
        <end position="110"/>
    </location>
</feature>
<dbReference type="NCBIfam" id="TIGR01446">
    <property type="entry name" value="DnaD_dom"/>
    <property type="match status" value="1"/>
</dbReference>
<dbReference type="PANTHER" id="PTHR37293:SF6">
    <property type="entry name" value="DNA REPLICATION PROTEIN DNAD"/>
    <property type="match status" value="1"/>
</dbReference>
<proteinExistence type="inferred from homology"/>
<dbReference type="InterPro" id="IPR053162">
    <property type="entry name" value="DnaD"/>
</dbReference>
<evidence type="ECO:0000313" key="5">
    <source>
        <dbReference type="Proteomes" id="UP001218246"/>
    </source>
</evidence>